<dbReference type="RefSeq" id="WP_003066151.1">
    <property type="nucleotide sequence ID" value="NZ_AOUO01000087.1"/>
</dbReference>
<dbReference type="AlphaFoldDB" id="R1IFD7"/>
<dbReference type="OrthoDB" id="3765661at2"/>
<dbReference type="EMBL" id="AOUO01000087">
    <property type="protein sequence ID" value="EOD69109.1"/>
    <property type="molecule type" value="Genomic_DNA"/>
</dbReference>
<sequence length="465" mass="49672">MSRWENSTALVPHAAVRRYETMLGIRGEALVAITDTVARYYRGTADAAPRLARCEIADDIAARRLDTLVDLAVTGGNVSGPEWNELTALLCRTPYAILSPKRTWETLSERLLTEMAISDGVKWMHRAEAFQRLMAHPVGGAAAIAAAASASADLGVQSMVGTVSVFDSTAAPAAAGLVVGHLASPLTDRTFAGALLACFRKVGQGHFRSGQLVVVSDLLTDLLGGPVSAGSAALAGAILRQLPLGLRQRVPVRIWNVLAAELPGPPEWSATDEIAAAVAATDTEAWDDAVLRELIREALFADVFDQRLYAQFMIYSTPCRAPVARELGAALRHRRRDKDWAVPLVEALRVIGGPAERRDIELLVLDRALPAAVRDTAASALGHVGGTSPDAFWVTALAATRLNYHTTAGQPEISVLDRLVYAMGMAGADGALSRVSATPDLPVRIRASARWWLSLSPCLRQSART</sequence>
<gene>
    <name evidence="1" type="ORF">H480_07848</name>
</gene>
<protein>
    <submittedName>
        <fullName evidence="1">Uncharacterized protein</fullName>
    </submittedName>
</protein>
<dbReference type="eggNOG" id="ENOG5032ZA1">
    <property type="taxonomic scope" value="Bacteria"/>
</dbReference>
<keyword evidence="2" id="KW-1185">Reference proteome</keyword>
<proteinExistence type="predicted"/>
<reference evidence="1 2" key="1">
    <citation type="submission" date="2013-02" db="EMBL/GenBank/DDBJ databases">
        <title>Draft genome sequence of Amycolatopsis vancoresmycina strain DSM 44592T.</title>
        <authorList>
            <person name="Kumar S."/>
            <person name="Kaur N."/>
            <person name="Kaur C."/>
            <person name="Raghava G.P.S."/>
            <person name="Mayilraj S."/>
        </authorList>
    </citation>
    <scope>NUCLEOTIDE SEQUENCE [LARGE SCALE GENOMIC DNA]</scope>
    <source>
        <strain evidence="1 2">DSM 44592</strain>
    </source>
</reference>
<accession>R1IFD7</accession>
<evidence type="ECO:0000313" key="1">
    <source>
        <dbReference type="EMBL" id="EOD69109.1"/>
    </source>
</evidence>
<organism evidence="1 2">
    <name type="scientific">Amycolatopsis vancoresmycina DSM 44592</name>
    <dbReference type="NCBI Taxonomy" id="1292037"/>
    <lineage>
        <taxon>Bacteria</taxon>
        <taxon>Bacillati</taxon>
        <taxon>Actinomycetota</taxon>
        <taxon>Actinomycetes</taxon>
        <taxon>Pseudonocardiales</taxon>
        <taxon>Pseudonocardiaceae</taxon>
        <taxon>Amycolatopsis</taxon>
    </lineage>
</organism>
<dbReference type="PATRIC" id="fig|1292037.4.peg.1519"/>
<comment type="caution">
    <text evidence="1">The sequence shown here is derived from an EMBL/GenBank/DDBJ whole genome shotgun (WGS) entry which is preliminary data.</text>
</comment>
<name>R1IFD7_9PSEU</name>
<evidence type="ECO:0000313" key="2">
    <source>
        <dbReference type="Proteomes" id="UP000014139"/>
    </source>
</evidence>
<dbReference type="Proteomes" id="UP000014139">
    <property type="component" value="Unassembled WGS sequence"/>
</dbReference>